<dbReference type="InterPro" id="IPR002036">
    <property type="entry name" value="YbeY"/>
</dbReference>
<dbReference type="NCBIfam" id="TIGR00043">
    <property type="entry name" value="rRNA maturation RNase YbeY"/>
    <property type="match status" value="1"/>
</dbReference>
<dbReference type="Pfam" id="PF02130">
    <property type="entry name" value="YbeY"/>
    <property type="match status" value="1"/>
</dbReference>
<protein>
    <submittedName>
        <fullName evidence="8">Uncharacterized protein</fullName>
    </submittedName>
</protein>
<keyword evidence="6" id="KW-0378">Hydrolase</keyword>
<keyword evidence="4" id="KW-0479">Metal-binding</keyword>
<dbReference type="EMBL" id="UINC01000127">
    <property type="protein sequence ID" value="SUZ49634.1"/>
    <property type="molecule type" value="Genomic_DNA"/>
</dbReference>
<comment type="similarity">
    <text evidence="2">Belongs to the endoribonuclease YbeY family.</text>
</comment>
<evidence type="ECO:0000256" key="2">
    <source>
        <dbReference type="ARBA" id="ARBA00010875"/>
    </source>
</evidence>
<dbReference type="HAMAP" id="MF_00009">
    <property type="entry name" value="Endoribonucl_YbeY"/>
    <property type="match status" value="1"/>
</dbReference>
<organism evidence="8">
    <name type="scientific">marine metagenome</name>
    <dbReference type="NCBI Taxonomy" id="408172"/>
    <lineage>
        <taxon>unclassified sequences</taxon>
        <taxon>metagenomes</taxon>
        <taxon>ecological metagenomes</taxon>
    </lineage>
</organism>
<dbReference type="GO" id="GO:0004222">
    <property type="term" value="F:metalloendopeptidase activity"/>
    <property type="evidence" value="ECO:0007669"/>
    <property type="project" value="InterPro"/>
</dbReference>
<evidence type="ECO:0000256" key="4">
    <source>
        <dbReference type="ARBA" id="ARBA00022723"/>
    </source>
</evidence>
<name>A0A381N6D5_9ZZZZ</name>
<gene>
    <name evidence="8" type="ORF">METZ01_LOCUS2488</name>
</gene>
<proteinExistence type="inferred from homology"/>
<dbReference type="SUPFAM" id="SSF55486">
    <property type="entry name" value="Metalloproteases ('zincins'), catalytic domain"/>
    <property type="match status" value="1"/>
</dbReference>
<dbReference type="GO" id="GO:0004519">
    <property type="term" value="F:endonuclease activity"/>
    <property type="evidence" value="ECO:0007669"/>
    <property type="project" value="UniProtKB-KW"/>
</dbReference>
<keyword evidence="7" id="KW-0862">Zinc</keyword>
<dbReference type="InterPro" id="IPR023091">
    <property type="entry name" value="MetalPrtase_cat_dom_sf_prd"/>
</dbReference>
<dbReference type="Gene3D" id="3.40.390.30">
    <property type="entry name" value="Metalloproteases ('zincins'), catalytic domain"/>
    <property type="match status" value="1"/>
</dbReference>
<evidence type="ECO:0000256" key="7">
    <source>
        <dbReference type="ARBA" id="ARBA00022833"/>
    </source>
</evidence>
<evidence type="ECO:0000256" key="5">
    <source>
        <dbReference type="ARBA" id="ARBA00022759"/>
    </source>
</evidence>
<keyword evidence="3" id="KW-0540">Nuclease</keyword>
<keyword evidence="5" id="KW-0255">Endonuclease</keyword>
<sequence>MIDISLTDDWSKEESLLVKNILIGALDNLENQDNEEISVLLTNDYEIRKLNKKYRNVNKTTNVLSFPMNNKINNLGNKMLGDIVISKDTLLKESKEKKKDLDAYIAHMIVHGLLHLKGYEHQEKADAEIMENREIMILKRLGFPNPYI</sequence>
<dbReference type="GO" id="GO:0006364">
    <property type="term" value="P:rRNA processing"/>
    <property type="evidence" value="ECO:0007669"/>
    <property type="project" value="InterPro"/>
</dbReference>
<evidence type="ECO:0000256" key="3">
    <source>
        <dbReference type="ARBA" id="ARBA00022722"/>
    </source>
</evidence>
<dbReference type="GO" id="GO:0046872">
    <property type="term" value="F:metal ion binding"/>
    <property type="evidence" value="ECO:0007669"/>
    <property type="project" value="UniProtKB-KW"/>
</dbReference>
<evidence type="ECO:0000256" key="6">
    <source>
        <dbReference type="ARBA" id="ARBA00022801"/>
    </source>
</evidence>
<dbReference type="AlphaFoldDB" id="A0A381N6D5"/>
<dbReference type="PANTHER" id="PTHR46986">
    <property type="entry name" value="ENDORIBONUCLEASE YBEY, CHLOROPLASTIC"/>
    <property type="match status" value="1"/>
</dbReference>
<evidence type="ECO:0000256" key="1">
    <source>
        <dbReference type="ARBA" id="ARBA00001947"/>
    </source>
</evidence>
<dbReference type="PANTHER" id="PTHR46986:SF1">
    <property type="entry name" value="ENDORIBONUCLEASE YBEY, CHLOROPLASTIC"/>
    <property type="match status" value="1"/>
</dbReference>
<reference evidence="8" key="1">
    <citation type="submission" date="2018-05" db="EMBL/GenBank/DDBJ databases">
        <authorList>
            <person name="Lanie J.A."/>
            <person name="Ng W.-L."/>
            <person name="Kazmierczak K.M."/>
            <person name="Andrzejewski T.M."/>
            <person name="Davidsen T.M."/>
            <person name="Wayne K.J."/>
            <person name="Tettelin H."/>
            <person name="Glass J.I."/>
            <person name="Rusch D."/>
            <person name="Podicherti R."/>
            <person name="Tsui H.-C.T."/>
            <person name="Winkler M.E."/>
        </authorList>
    </citation>
    <scope>NUCLEOTIDE SEQUENCE</scope>
</reference>
<evidence type="ECO:0000313" key="8">
    <source>
        <dbReference type="EMBL" id="SUZ49634.1"/>
    </source>
</evidence>
<comment type="cofactor">
    <cofactor evidence="1">
        <name>Zn(2+)</name>
        <dbReference type="ChEBI" id="CHEBI:29105"/>
    </cofactor>
</comment>
<accession>A0A381N6D5</accession>